<keyword evidence="3" id="KW-1185">Reference proteome</keyword>
<proteinExistence type="predicted"/>
<evidence type="ECO:0000259" key="1">
    <source>
        <dbReference type="PROSITE" id="PS50181"/>
    </source>
</evidence>
<dbReference type="AlphaFoldDB" id="A0A6G1J683"/>
<name>A0A6G1J683_9PLEO</name>
<sequence length="251" mass="28361">MDKLSTLPDEILDEIVRRLSENLSTLMSLIRTSKRLYGLVKPIWYNTIVIDRYSIGSTVLLLLQSLLKDDSLAGMIKDFSLSASTNKYSLRDYRFAAYFQKTMTDLTELTIPGSNLDLHLIGWRNWTTLNVSSPSDFADWSFRSVGHGGSVQTLVWRSTQREVYSSQFKTFLAKFEGIPPPPPSSPSRNSNASIDVFCLQIHIFSHTLKTLIIRLSNTGSPTAKANLKNLAPMRGIEKLSHLRHLEIPREA</sequence>
<reference evidence="2" key="1">
    <citation type="journal article" date="2020" name="Stud. Mycol.">
        <title>101 Dothideomycetes genomes: a test case for predicting lifestyles and emergence of pathogens.</title>
        <authorList>
            <person name="Haridas S."/>
            <person name="Albert R."/>
            <person name="Binder M."/>
            <person name="Bloem J."/>
            <person name="Labutti K."/>
            <person name="Salamov A."/>
            <person name="Andreopoulos B."/>
            <person name="Baker S."/>
            <person name="Barry K."/>
            <person name="Bills G."/>
            <person name="Bluhm B."/>
            <person name="Cannon C."/>
            <person name="Castanera R."/>
            <person name="Culley D."/>
            <person name="Daum C."/>
            <person name="Ezra D."/>
            <person name="Gonzalez J."/>
            <person name="Henrissat B."/>
            <person name="Kuo A."/>
            <person name="Liang C."/>
            <person name="Lipzen A."/>
            <person name="Lutzoni F."/>
            <person name="Magnuson J."/>
            <person name="Mondo S."/>
            <person name="Nolan M."/>
            <person name="Ohm R."/>
            <person name="Pangilinan J."/>
            <person name="Park H.-J."/>
            <person name="Ramirez L."/>
            <person name="Alfaro M."/>
            <person name="Sun H."/>
            <person name="Tritt A."/>
            <person name="Yoshinaga Y."/>
            <person name="Zwiers L.-H."/>
            <person name="Turgeon B."/>
            <person name="Goodwin S."/>
            <person name="Spatafora J."/>
            <person name="Crous P."/>
            <person name="Grigoriev I."/>
        </authorList>
    </citation>
    <scope>NUCLEOTIDE SEQUENCE</scope>
    <source>
        <strain evidence="2">CBS 122367</strain>
    </source>
</reference>
<accession>A0A6G1J683</accession>
<dbReference type="Proteomes" id="UP000799291">
    <property type="component" value="Unassembled WGS sequence"/>
</dbReference>
<protein>
    <recommendedName>
        <fullName evidence="1">F-box domain-containing protein</fullName>
    </recommendedName>
</protein>
<dbReference type="InterPro" id="IPR001810">
    <property type="entry name" value="F-box_dom"/>
</dbReference>
<organism evidence="2 3">
    <name type="scientific">Lentithecium fluviatile CBS 122367</name>
    <dbReference type="NCBI Taxonomy" id="1168545"/>
    <lineage>
        <taxon>Eukaryota</taxon>
        <taxon>Fungi</taxon>
        <taxon>Dikarya</taxon>
        <taxon>Ascomycota</taxon>
        <taxon>Pezizomycotina</taxon>
        <taxon>Dothideomycetes</taxon>
        <taxon>Pleosporomycetidae</taxon>
        <taxon>Pleosporales</taxon>
        <taxon>Massarineae</taxon>
        <taxon>Lentitheciaceae</taxon>
        <taxon>Lentithecium</taxon>
    </lineage>
</organism>
<feature type="domain" description="F-box" evidence="1">
    <location>
        <begin position="1"/>
        <end position="47"/>
    </location>
</feature>
<dbReference type="PROSITE" id="PS50181">
    <property type="entry name" value="FBOX"/>
    <property type="match status" value="1"/>
</dbReference>
<evidence type="ECO:0000313" key="3">
    <source>
        <dbReference type="Proteomes" id="UP000799291"/>
    </source>
</evidence>
<gene>
    <name evidence="2" type="ORF">K458DRAFT_429950</name>
</gene>
<dbReference type="EMBL" id="MU005577">
    <property type="protein sequence ID" value="KAF2686022.1"/>
    <property type="molecule type" value="Genomic_DNA"/>
</dbReference>
<dbReference type="CDD" id="cd09917">
    <property type="entry name" value="F-box_SF"/>
    <property type="match status" value="1"/>
</dbReference>
<evidence type="ECO:0000313" key="2">
    <source>
        <dbReference type="EMBL" id="KAF2686022.1"/>
    </source>
</evidence>